<dbReference type="AlphaFoldDB" id="A0A1V9X8W5"/>
<dbReference type="STRING" id="418985.A0A1V9X8W5"/>
<feature type="signal peptide" evidence="4">
    <location>
        <begin position="1"/>
        <end position="16"/>
    </location>
</feature>
<proteinExistence type="inferred from homology"/>
<dbReference type="InterPro" id="IPR001314">
    <property type="entry name" value="Peptidase_S1A"/>
</dbReference>
<dbReference type="GO" id="GO:0004252">
    <property type="term" value="F:serine-type endopeptidase activity"/>
    <property type="evidence" value="ECO:0007669"/>
    <property type="project" value="InterPro"/>
</dbReference>
<dbReference type="SUPFAM" id="SSF50494">
    <property type="entry name" value="Trypsin-like serine proteases"/>
    <property type="match status" value="1"/>
</dbReference>
<keyword evidence="7" id="KW-1185">Reference proteome</keyword>
<accession>A0A1V9X8W5</accession>
<evidence type="ECO:0000313" key="6">
    <source>
        <dbReference type="EMBL" id="OQR69818.1"/>
    </source>
</evidence>
<evidence type="ECO:0000256" key="2">
    <source>
        <dbReference type="ARBA" id="ARBA00024195"/>
    </source>
</evidence>
<protein>
    <submittedName>
        <fullName evidence="6">Transmembrane protease serine 3-like</fullName>
    </submittedName>
</protein>
<organism evidence="6 7">
    <name type="scientific">Tropilaelaps mercedesae</name>
    <dbReference type="NCBI Taxonomy" id="418985"/>
    <lineage>
        <taxon>Eukaryota</taxon>
        <taxon>Metazoa</taxon>
        <taxon>Ecdysozoa</taxon>
        <taxon>Arthropoda</taxon>
        <taxon>Chelicerata</taxon>
        <taxon>Arachnida</taxon>
        <taxon>Acari</taxon>
        <taxon>Parasitiformes</taxon>
        <taxon>Mesostigmata</taxon>
        <taxon>Gamasina</taxon>
        <taxon>Dermanyssoidea</taxon>
        <taxon>Laelapidae</taxon>
        <taxon>Tropilaelaps</taxon>
    </lineage>
</organism>
<dbReference type="InterPro" id="IPR043504">
    <property type="entry name" value="Peptidase_S1_PA_chymotrypsin"/>
</dbReference>
<feature type="domain" description="Peptidase S1" evidence="5">
    <location>
        <begin position="37"/>
        <end position="254"/>
    </location>
</feature>
<sequence length="256" mass="28279">MHIALIAPLVVIVVAGKSFMSTDFKLDESNLQITKFIAGGTEAAPNEFPWQISIQMYSKFINPPQWIHLCGGSILNDRWIVTAAHCVTVDINAAKVQNDIALLKLDQPLRIDNLTVYPINLPHNSRESFEGLNCVSTGWGGTGEGKDQSDVLLKVRLPIVPISVCKESYKDVFSQQIEVFQKKICASRKNYGICQGDSGGPLACLVRESKDSRYQRVFVLAGLSSFTKKCGSSLYPAVFTRVSSYLDWITAILSNM</sequence>
<evidence type="ECO:0000259" key="5">
    <source>
        <dbReference type="PROSITE" id="PS50240"/>
    </source>
</evidence>
<keyword evidence="1" id="KW-1015">Disulfide bond</keyword>
<keyword evidence="6" id="KW-0472">Membrane</keyword>
<dbReference type="Gene3D" id="2.40.10.10">
    <property type="entry name" value="Trypsin-like serine proteases"/>
    <property type="match status" value="2"/>
</dbReference>
<dbReference type="InterPro" id="IPR001254">
    <property type="entry name" value="Trypsin_dom"/>
</dbReference>
<evidence type="ECO:0000313" key="7">
    <source>
        <dbReference type="Proteomes" id="UP000192247"/>
    </source>
</evidence>
<dbReference type="PRINTS" id="PR00722">
    <property type="entry name" value="CHYMOTRYPSIN"/>
</dbReference>
<gene>
    <name evidence="6" type="ORF">BIW11_12034</name>
</gene>
<dbReference type="Proteomes" id="UP000192247">
    <property type="component" value="Unassembled WGS sequence"/>
</dbReference>
<dbReference type="CDD" id="cd00190">
    <property type="entry name" value="Tryp_SPc"/>
    <property type="match status" value="1"/>
</dbReference>
<dbReference type="InterPro" id="IPR051487">
    <property type="entry name" value="Ser/Thr_Proteases_Immune/Dev"/>
</dbReference>
<dbReference type="EMBL" id="MNPL01019734">
    <property type="protein sequence ID" value="OQR69818.1"/>
    <property type="molecule type" value="Genomic_DNA"/>
</dbReference>
<dbReference type="PANTHER" id="PTHR24256">
    <property type="entry name" value="TRYPTASE-RELATED"/>
    <property type="match status" value="1"/>
</dbReference>
<dbReference type="PROSITE" id="PS50240">
    <property type="entry name" value="TRYPSIN_DOM"/>
    <property type="match status" value="1"/>
</dbReference>
<keyword evidence="3" id="KW-0720">Serine protease</keyword>
<dbReference type="PROSITE" id="PS00134">
    <property type="entry name" value="TRYPSIN_HIS"/>
    <property type="match status" value="1"/>
</dbReference>
<dbReference type="SMART" id="SM00020">
    <property type="entry name" value="Tryp_SPc"/>
    <property type="match status" value="1"/>
</dbReference>
<dbReference type="GO" id="GO:0006508">
    <property type="term" value="P:proteolysis"/>
    <property type="evidence" value="ECO:0007669"/>
    <property type="project" value="UniProtKB-KW"/>
</dbReference>
<evidence type="ECO:0000256" key="4">
    <source>
        <dbReference type="SAM" id="SignalP"/>
    </source>
</evidence>
<keyword evidence="6" id="KW-0812">Transmembrane</keyword>
<reference evidence="6 7" key="1">
    <citation type="journal article" date="2017" name="Gigascience">
        <title>Draft genome of the honey bee ectoparasitic mite, Tropilaelaps mercedesae, is shaped by the parasitic life history.</title>
        <authorList>
            <person name="Dong X."/>
            <person name="Armstrong S.D."/>
            <person name="Xia D."/>
            <person name="Makepeace B.L."/>
            <person name="Darby A.C."/>
            <person name="Kadowaki T."/>
        </authorList>
    </citation>
    <scope>NUCLEOTIDE SEQUENCE [LARGE SCALE GENOMIC DNA]</scope>
    <source>
        <strain evidence="6">Wuxi-XJTLU</strain>
    </source>
</reference>
<comment type="caution">
    <text evidence="6">The sequence shown here is derived from an EMBL/GenBank/DDBJ whole genome shotgun (WGS) entry which is preliminary data.</text>
</comment>
<dbReference type="InterPro" id="IPR009003">
    <property type="entry name" value="Peptidase_S1_PA"/>
</dbReference>
<keyword evidence="3 6" id="KW-0645">Protease</keyword>
<name>A0A1V9X8W5_9ACAR</name>
<keyword evidence="4" id="KW-0732">Signal</keyword>
<keyword evidence="3" id="KW-0378">Hydrolase</keyword>
<dbReference type="InParanoid" id="A0A1V9X8W5"/>
<evidence type="ECO:0000256" key="1">
    <source>
        <dbReference type="ARBA" id="ARBA00023157"/>
    </source>
</evidence>
<dbReference type="Pfam" id="PF00089">
    <property type="entry name" value="Trypsin"/>
    <property type="match status" value="2"/>
</dbReference>
<dbReference type="PROSITE" id="PS00135">
    <property type="entry name" value="TRYPSIN_SER"/>
    <property type="match status" value="1"/>
</dbReference>
<evidence type="ECO:0000256" key="3">
    <source>
        <dbReference type="RuleBase" id="RU363034"/>
    </source>
</evidence>
<feature type="chain" id="PRO_5012348028" evidence="4">
    <location>
        <begin position="17"/>
        <end position="256"/>
    </location>
</feature>
<dbReference type="InterPro" id="IPR033116">
    <property type="entry name" value="TRYPSIN_SER"/>
</dbReference>
<comment type="similarity">
    <text evidence="2">Belongs to the peptidase S1 family. CLIP subfamily.</text>
</comment>
<dbReference type="InterPro" id="IPR018114">
    <property type="entry name" value="TRYPSIN_HIS"/>
</dbReference>